<evidence type="ECO:0000256" key="3">
    <source>
        <dbReference type="ARBA" id="ARBA00023027"/>
    </source>
</evidence>
<evidence type="ECO:0000313" key="7">
    <source>
        <dbReference type="EMBL" id="UZF48521.1"/>
    </source>
</evidence>
<dbReference type="Proteomes" id="UP001162740">
    <property type="component" value="Plasmid pGD02.2.2"/>
</dbReference>
<protein>
    <submittedName>
        <fullName evidence="7">NAD(P)-dependent oxidoreductase</fullName>
    </submittedName>
</protein>
<dbReference type="SUPFAM" id="SSF48179">
    <property type="entry name" value="6-phosphogluconate dehydrogenase C-terminal domain-like"/>
    <property type="match status" value="1"/>
</dbReference>
<dbReference type="GO" id="GO:0050661">
    <property type="term" value="F:NADP binding"/>
    <property type="evidence" value="ECO:0007669"/>
    <property type="project" value="InterPro"/>
</dbReference>
<feature type="active site" evidence="4">
    <location>
        <position position="186"/>
    </location>
</feature>
<dbReference type="Gene3D" id="1.10.1040.10">
    <property type="entry name" value="N-(1-d-carboxylethyl)-l-norvaline Dehydrogenase, domain 2"/>
    <property type="match status" value="1"/>
</dbReference>
<dbReference type="InterPro" id="IPR029154">
    <property type="entry name" value="HIBADH-like_NADP-bd"/>
</dbReference>
<dbReference type="GO" id="GO:0016054">
    <property type="term" value="P:organic acid catabolic process"/>
    <property type="evidence" value="ECO:0007669"/>
    <property type="project" value="UniProtKB-ARBA"/>
</dbReference>
<evidence type="ECO:0000256" key="4">
    <source>
        <dbReference type="PIRSR" id="PIRSR000103-1"/>
    </source>
</evidence>
<keyword evidence="3" id="KW-0520">NAD</keyword>
<dbReference type="PROSITE" id="PS00895">
    <property type="entry name" value="3_HYDROXYISOBUT_DH"/>
    <property type="match status" value="1"/>
</dbReference>
<dbReference type="Gene3D" id="3.40.50.720">
    <property type="entry name" value="NAD(P)-binding Rossmann-like Domain"/>
    <property type="match status" value="1"/>
</dbReference>
<name>A0AA46X1S8_RHORH</name>
<dbReference type="Pfam" id="PF14833">
    <property type="entry name" value="NAD_binding_11"/>
    <property type="match status" value="1"/>
</dbReference>
<dbReference type="InterPro" id="IPR006115">
    <property type="entry name" value="6PGDH_NADP-bd"/>
</dbReference>
<dbReference type="GO" id="GO:0051287">
    <property type="term" value="F:NAD binding"/>
    <property type="evidence" value="ECO:0007669"/>
    <property type="project" value="InterPro"/>
</dbReference>
<evidence type="ECO:0000313" key="8">
    <source>
        <dbReference type="Proteomes" id="UP001162740"/>
    </source>
</evidence>
<dbReference type="InterPro" id="IPR036291">
    <property type="entry name" value="NAD(P)-bd_dom_sf"/>
</dbReference>
<sequence length="307" mass="31566">MSDGAVGVGLSGHAASIATTVAFVGLGNMGAPMARRLIDAGHRVIGFDRSEDAVDRFAARGGTAAVSAAAAAADADVTILMLPNSAVVEAVLDDGLAAALRPGTAVVDMSSSEPMRTRALAQRMAAERHVDLIDAPVSGGVKGAVNGTLTIMVGGPHAAVSTVLPILEHLGRPTRVGACGAGHALKALNNLLSATHLLVTSEAILAGQRFGLDPEVMLTVINGSSGRSGSSENKWPNFIVPQTYDSGFALSLMLKDMRIATDLARQLGRPSLLGESAVALWSQAAEALEPAADHTEIARWVADWIDR</sequence>
<feature type="domain" description="6-phosphogluconate dehydrogenase NADP-binding" evidence="5">
    <location>
        <begin position="20"/>
        <end position="172"/>
    </location>
</feature>
<keyword evidence="2" id="KW-0560">Oxidoreductase</keyword>
<dbReference type="SUPFAM" id="SSF51735">
    <property type="entry name" value="NAD(P)-binding Rossmann-fold domains"/>
    <property type="match status" value="1"/>
</dbReference>
<proteinExistence type="inferred from homology"/>
<evidence type="ECO:0000256" key="2">
    <source>
        <dbReference type="ARBA" id="ARBA00023002"/>
    </source>
</evidence>
<dbReference type="InterPro" id="IPR008927">
    <property type="entry name" value="6-PGluconate_DH-like_C_sf"/>
</dbReference>
<evidence type="ECO:0000259" key="5">
    <source>
        <dbReference type="Pfam" id="PF03446"/>
    </source>
</evidence>
<evidence type="ECO:0000259" key="6">
    <source>
        <dbReference type="Pfam" id="PF14833"/>
    </source>
</evidence>
<gene>
    <name evidence="7" type="ORF">KUM34_029585</name>
</gene>
<dbReference type="InterPro" id="IPR015815">
    <property type="entry name" value="HIBADH-related"/>
</dbReference>
<dbReference type="PANTHER" id="PTHR22981:SF7">
    <property type="entry name" value="3-HYDROXYISOBUTYRATE DEHYDROGENASE, MITOCHONDRIAL"/>
    <property type="match status" value="1"/>
</dbReference>
<dbReference type="InterPro" id="IPR013328">
    <property type="entry name" value="6PGD_dom2"/>
</dbReference>
<dbReference type="GO" id="GO:0016616">
    <property type="term" value="F:oxidoreductase activity, acting on the CH-OH group of donors, NAD or NADP as acceptor"/>
    <property type="evidence" value="ECO:0007669"/>
    <property type="project" value="TreeGrafter"/>
</dbReference>
<accession>A0AA46X1S8</accession>
<dbReference type="EMBL" id="CP083976">
    <property type="protein sequence ID" value="UZF48521.1"/>
    <property type="molecule type" value="Genomic_DNA"/>
</dbReference>
<dbReference type="PANTHER" id="PTHR22981">
    <property type="entry name" value="3-HYDROXYISOBUTYRATE DEHYDROGENASE-RELATED"/>
    <property type="match status" value="1"/>
</dbReference>
<organism evidence="7 8">
    <name type="scientific">Rhodococcus rhodochrous</name>
    <dbReference type="NCBI Taxonomy" id="1829"/>
    <lineage>
        <taxon>Bacteria</taxon>
        <taxon>Bacillati</taxon>
        <taxon>Actinomycetota</taxon>
        <taxon>Actinomycetes</taxon>
        <taxon>Mycobacteriales</taxon>
        <taxon>Nocardiaceae</taxon>
        <taxon>Rhodococcus</taxon>
    </lineage>
</organism>
<dbReference type="RefSeq" id="WP_229582548.1">
    <property type="nucleotide sequence ID" value="NZ_CP083976.1"/>
</dbReference>
<dbReference type="PIRSF" id="PIRSF000103">
    <property type="entry name" value="HIBADH"/>
    <property type="match status" value="1"/>
</dbReference>
<dbReference type="InterPro" id="IPR002204">
    <property type="entry name" value="3-OH-isobutyrate_DH-rel_CS"/>
</dbReference>
<evidence type="ECO:0000256" key="1">
    <source>
        <dbReference type="ARBA" id="ARBA00009080"/>
    </source>
</evidence>
<comment type="similarity">
    <text evidence="1">Belongs to the HIBADH-related family.</text>
</comment>
<feature type="domain" description="3-hydroxyisobutyrate dehydrogenase-like NAD-binding" evidence="6">
    <location>
        <begin position="180"/>
        <end position="300"/>
    </location>
</feature>
<dbReference type="AlphaFoldDB" id="A0AA46X1S8"/>
<dbReference type="Pfam" id="PF03446">
    <property type="entry name" value="NAD_binding_2"/>
    <property type="match status" value="1"/>
</dbReference>
<reference evidence="7 8" key="1">
    <citation type="journal article" date="2021" name="Front. Microbiol.">
        <title>Bacterial Transformation of Aromatic Monomers in Softwood Black Liquor.</title>
        <authorList>
            <person name="Navas L.E."/>
            <person name="Dexter G."/>
            <person name="Liu J."/>
            <person name="Levy-Booth D."/>
            <person name="Cho M."/>
            <person name="Jang S.K."/>
            <person name="Mansfield S.D."/>
            <person name="Renneckar S."/>
            <person name="Mohn W.W."/>
            <person name="Eltis L.D."/>
        </authorList>
    </citation>
    <scope>NUCLEOTIDE SEQUENCE [LARGE SCALE GENOMIC DNA]</scope>
    <source>
        <strain evidence="7 8">GD02</strain>
    </source>
</reference>
<geneLocation type="plasmid" evidence="7 8">
    <name>pGD02.2.2</name>
</geneLocation>
<keyword evidence="7" id="KW-0614">Plasmid</keyword>